<dbReference type="GO" id="GO:0006656">
    <property type="term" value="P:phosphatidylcholine biosynthetic process"/>
    <property type="evidence" value="ECO:0007669"/>
    <property type="project" value="UniProtKB-UniPathway"/>
</dbReference>
<evidence type="ECO:0000256" key="11">
    <source>
        <dbReference type="SAM" id="Phobius"/>
    </source>
</evidence>
<dbReference type="PANTHER" id="PTHR43847">
    <property type="entry name" value="BLL3993 PROTEIN"/>
    <property type="match status" value="1"/>
</dbReference>
<name>A0A1X2H5G3_SYNRA</name>
<evidence type="ECO:0000256" key="7">
    <source>
        <dbReference type="ARBA" id="ARBA00023098"/>
    </source>
</evidence>
<dbReference type="PANTHER" id="PTHR43847:SF1">
    <property type="entry name" value="BLL3993 PROTEIN"/>
    <property type="match status" value="1"/>
</dbReference>
<gene>
    <name evidence="12" type="ORF">BCR43DRAFT_497275</name>
</gene>
<keyword evidence="3" id="KW-0808">Transferase</keyword>
<evidence type="ECO:0000256" key="9">
    <source>
        <dbReference type="ARBA" id="ARBA00023209"/>
    </source>
</evidence>
<dbReference type="Proteomes" id="UP000242180">
    <property type="component" value="Unassembled WGS sequence"/>
</dbReference>
<evidence type="ECO:0000256" key="8">
    <source>
        <dbReference type="ARBA" id="ARBA00023136"/>
    </source>
</evidence>
<dbReference type="AlphaFoldDB" id="A0A1X2H5G3"/>
<dbReference type="InParanoid" id="A0A1X2H5G3"/>
<dbReference type="UniPathway" id="UPA00753"/>
<comment type="caution">
    <text evidence="12">The sequence shown here is derived from an EMBL/GenBank/DDBJ whole genome shotgun (WGS) entry which is preliminary data.</text>
</comment>
<reference evidence="12 13" key="1">
    <citation type="submission" date="2016-07" db="EMBL/GenBank/DDBJ databases">
        <title>Pervasive Adenine N6-methylation of Active Genes in Fungi.</title>
        <authorList>
            <consortium name="DOE Joint Genome Institute"/>
            <person name="Mondo S.J."/>
            <person name="Dannebaum R.O."/>
            <person name="Kuo R.C."/>
            <person name="Labutti K."/>
            <person name="Haridas S."/>
            <person name="Kuo A."/>
            <person name="Salamov A."/>
            <person name="Ahrendt S.R."/>
            <person name="Lipzen A."/>
            <person name="Sullivan W."/>
            <person name="Andreopoulos W.B."/>
            <person name="Clum A."/>
            <person name="Lindquist E."/>
            <person name="Daum C."/>
            <person name="Ramamoorthy G.K."/>
            <person name="Gryganskyi A."/>
            <person name="Culley D."/>
            <person name="Magnuson J.K."/>
            <person name="James T.Y."/>
            <person name="O'Malley M.A."/>
            <person name="Stajich J.E."/>
            <person name="Spatafora J.W."/>
            <person name="Visel A."/>
            <person name="Grigoriev I.V."/>
        </authorList>
    </citation>
    <scope>NUCLEOTIDE SEQUENCE [LARGE SCALE GENOMIC DNA]</scope>
    <source>
        <strain evidence="12 13">NRRL 2496</strain>
    </source>
</reference>
<keyword evidence="4" id="KW-0949">S-adenosyl-L-methionine</keyword>
<dbReference type="STRING" id="13706.A0A1X2H5G3"/>
<evidence type="ECO:0000256" key="1">
    <source>
        <dbReference type="ARBA" id="ARBA00004127"/>
    </source>
</evidence>
<evidence type="ECO:0000256" key="10">
    <source>
        <dbReference type="ARBA" id="ARBA00023264"/>
    </source>
</evidence>
<dbReference type="GO" id="GO:0032259">
    <property type="term" value="P:methylation"/>
    <property type="evidence" value="ECO:0007669"/>
    <property type="project" value="UniProtKB-KW"/>
</dbReference>
<dbReference type="Gene3D" id="1.20.120.1630">
    <property type="match status" value="1"/>
</dbReference>
<keyword evidence="3" id="KW-0489">Methyltransferase</keyword>
<accession>A0A1X2H5G3</accession>
<evidence type="ECO:0000256" key="5">
    <source>
        <dbReference type="ARBA" id="ARBA00022692"/>
    </source>
</evidence>
<evidence type="ECO:0000256" key="6">
    <source>
        <dbReference type="ARBA" id="ARBA00022989"/>
    </source>
</evidence>
<proteinExistence type="predicted"/>
<sequence length="186" mass="21004">MISLILGYIFLGAVFYVEHRYETSKSRTTIQTSGDDGGSTRLLVIVSAVCLMVNPVFWLLLGVGSASAWTGWVGLGWIIGGLILLRWTLFANPFYLRSMATIDDQYICTDGPYKVVRHPGYAAFVVAWLGFGLATANWFGFVTTAVLVFYAYVKRIQAEEQMMLDRFGVDYQQYINESFRLIPFLF</sequence>
<comment type="subcellular location">
    <subcellularLocation>
        <location evidence="1">Endomembrane system</location>
        <topology evidence="1">Multi-pass membrane protein</topology>
    </subcellularLocation>
</comment>
<keyword evidence="9" id="KW-0594">Phospholipid biosynthesis</keyword>
<feature type="transmembrane region" description="Helical" evidence="11">
    <location>
        <begin position="44"/>
        <end position="61"/>
    </location>
</feature>
<dbReference type="EMBL" id="MCGN01000009">
    <property type="protein sequence ID" value="ORY93632.1"/>
    <property type="molecule type" value="Genomic_DNA"/>
</dbReference>
<evidence type="ECO:0000313" key="13">
    <source>
        <dbReference type="Proteomes" id="UP000242180"/>
    </source>
</evidence>
<feature type="transmembrane region" description="Helical" evidence="11">
    <location>
        <begin position="68"/>
        <end position="89"/>
    </location>
</feature>
<keyword evidence="6 11" id="KW-1133">Transmembrane helix</keyword>
<keyword evidence="10" id="KW-1208">Phospholipid metabolism</keyword>
<keyword evidence="7" id="KW-0443">Lipid metabolism</keyword>
<dbReference type="OMA" id="HQFTRHV"/>
<dbReference type="InterPro" id="IPR052527">
    <property type="entry name" value="Metal_cation-efflux_comp"/>
</dbReference>
<keyword evidence="13" id="KW-1185">Reference proteome</keyword>
<dbReference type="GO" id="GO:0008168">
    <property type="term" value="F:methyltransferase activity"/>
    <property type="evidence" value="ECO:0007669"/>
    <property type="project" value="UniProtKB-KW"/>
</dbReference>
<evidence type="ECO:0000256" key="2">
    <source>
        <dbReference type="ARBA" id="ARBA00022516"/>
    </source>
</evidence>
<dbReference type="InterPro" id="IPR007318">
    <property type="entry name" value="Phopholipid_MeTrfase"/>
</dbReference>
<keyword evidence="5 11" id="KW-0812">Transmembrane</keyword>
<feature type="transmembrane region" description="Helical" evidence="11">
    <location>
        <begin position="121"/>
        <end position="153"/>
    </location>
</feature>
<evidence type="ECO:0000256" key="3">
    <source>
        <dbReference type="ARBA" id="ARBA00022603"/>
    </source>
</evidence>
<evidence type="ECO:0008006" key="14">
    <source>
        <dbReference type="Google" id="ProtNLM"/>
    </source>
</evidence>
<dbReference type="Pfam" id="PF04191">
    <property type="entry name" value="PEMT"/>
    <property type="match status" value="1"/>
</dbReference>
<dbReference type="OrthoDB" id="422086at2759"/>
<evidence type="ECO:0000313" key="12">
    <source>
        <dbReference type="EMBL" id="ORY93632.1"/>
    </source>
</evidence>
<keyword evidence="2" id="KW-0444">Lipid biosynthesis</keyword>
<dbReference type="GO" id="GO:0012505">
    <property type="term" value="C:endomembrane system"/>
    <property type="evidence" value="ECO:0007669"/>
    <property type="project" value="UniProtKB-SubCell"/>
</dbReference>
<protein>
    <recommendedName>
        <fullName evidence="14">Protein-S-isoprenylcysteine O-methyltransferase</fullName>
    </recommendedName>
</protein>
<keyword evidence="8 11" id="KW-0472">Membrane</keyword>
<evidence type="ECO:0000256" key="4">
    <source>
        <dbReference type="ARBA" id="ARBA00022691"/>
    </source>
</evidence>
<organism evidence="12 13">
    <name type="scientific">Syncephalastrum racemosum</name>
    <name type="common">Filamentous fungus</name>
    <dbReference type="NCBI Taxonomy" id="13706"/>
    <lineage>
        <taxon>Eukaryota</taxon>
        <taxon>Fungi</taxon>
        <taxon>Fungi incertae sedis</taxon>
        <taxon>Mucoromycota</taxon>
        <taxon>Mucoromycotina</taxon>
        <taxon>Mucoromycetes</taxon>
        <taxon>Mucorales</taxon>
        <taxon>Syncephalastraceae</taxon>
        <taxon>Syncephalastrum</taxon>
    </lineage>
</organism>